<evidence type="ECO:0000313" key="4">
    <source>
        <dbReference type="EMBL" id="CAH9130672.1"/>
    </source>
</evidence>
<dbReference type="AlphaFoldDB" id="A0AAV0F5L8"/>
<dbReference type="Proteomes" id="UP001152523">
    <property type="component" value="Unassembled WGS sequence"/>
</dbReference>
<feature type="domain" description="Zinc knuckle CX2CX4HX4C" evidence="3">
    <location>
        <begin position="179"/>
        <end position="226"/>
    </location>
</feature>
<dbReference type="PANTHER" id="PTHR31286">
    <property type="entry name" value="GLYCINE-RICH CELL WALL STRUCTURAL PROTEIN 1.8-LIKE"/>
    <property type="match status" value="1"/>
</dbReference>
<dbReference type="Pfam" id="PF14392">
    <property type="entry name" value="zf-CCHC_4"/>
    <property type="match status" value="1"/>
</dbReference>
<dbReference type="InterPro" id="IPR036875">
    <property type="entry name" value="Znf_CCHC_sf"/>
</dbReference>
<dbReference type="GO" id="GO:0003676">
    <property type="term" value="F:nucleic acid binding"/>
    <property type="evidence" value="ECO:0007669"/>
    <property type="project" value="InterPro"/>
</dbReference>
<comment type="caution">
    <text evidence="4">The sequence shown here is derived from an EMBL/GenBank/DDBJ whole genome shotgun (WGS) entry which is preliminary data.</text>
</comment>
<evidence type="ECO:0000259" key="2">
    <source>
        <dbReference type="Pfam" id="PF14111"/>
    </source>
</evidence>
<sequence length="341" mass="38864">MKQNGTNGVDALANAYGMLDLEEEDEILVVAPMIQTSAKLNWTMVGTITSEKSVRFSQFRDIMASVWKPKNGVSITEIGPRRYVFQFYNEEDVTRVVEEGPWLFDQNLIVMSRLKEGDIPMSVPLNKADFWVQVHDIPVGYFTTENAERIGNFLGIFIKVDDNNFSENWESFMRIRVCIDLGKPLKRKLVLQKEEGVTFRVRFCYEKLPSFCFLCGIIGHAESHCPHKQRGYEVTGERPFGPWLRATKGAKQWKENKWLVPAGKGISSDNKATSANKEDDMRPSSGEGGLSPHERGYIEQKRRRVGDPAVHQNGEDMEMVQNEGKNREEASYKSVARQAMQ</sequence>
<evidence type="ECO:0000259" key="3">
    <source>
        <dbReference type="Pfam" id="PF14392"/>
    </source>
</evidence>
<dbReference type="EMBL" id="CAMAPF010000963">
    <property type="protein sequence ID" value="CAH9130672.1"/>
    <property type="molecule type" value="Genomic_DNA"/>
</dbReference>
<dbReference type="InterPro" id="IPR025558">
    <property type="entry name" value="DUF4283"/>
</dbReference>
<dbReference type="InterPro" id="IPR040256">
    <property type="entry name" value="At4g02000-like"/>
</dbReference>
<reference evidence="4" key="1">
    <citation type="submission" date="2022-07" db="EMBL/GenBank/DDBJ databases">
        <authorList>
            <person name="Macas J."/>
            <person name="Novak P."/>
            <person name="Neumann P."/>
        </authorList>
    </citation>
    <scope>NUCLEOTIDE SEQUENCE</scope>
</reference>
<protein>
    <recommendedName>
        <fullName evidence="6">CCHC-type domain-containing protein</fullName>
    </recommendedName>
</protein>
<feature type="region of interest" description="Disordered" evidence="1">
    <location>
        <begin position="262"/>
        <end position="341"/>
    </location>
</feature>
<proteinExistence type="predicted"/>
<evidence type="ECO:0008006" key="6">
    <source>
        <dbReference type="Google" id="ProtNLM"/>
    </source>
</evidence>
<organism evidence="4 5">
    <name type="scientific">Cuscuta epithymum</name>
    <dbReference type="NCBI Taxonomy" id="186058"/>
    <lineage>
        <taxon>Eukaryota</taxon>
        <taxon>Viridiplantae</taxon>
        <taxon>Streptophyta</taxon>
        <taxon>Embryophyta</taxon>
        <taxon>Tracheophyta</taxon>
        <taxon>Spermatophyta</taxon>
        <taxon>Magnoliopsida</taxon>
        <taxon>eudicotyledons</taxon>
        <taxon>Gunneridae</taxon>
        <taxon>Pentapetalae</taxon>
        <taxon>asterids</taxon>
        <taxon>lamiids</taxon>
        <taxon>Solanales</taxon>
        <taxon>Convolvulaceae</taxon>
        <taxon>Cuscuteae</taxon>
        <taxon>Cuscuta</taxon>
        <taxon>Cuscuta subgen. Cuscuta</taxon>
    </lineage>
</organism>
<feature type="domain" description="DUF4283" evidence="2">
    <location>
        <begin position="38"/>
        <end position="116"/>
    </location>
</feature>
<evidence type="ECO:0000313" key="5">
    <source>
        <dbReference type="Proteomes" id="UP001152523"/>
    </source>
</evidence>
<evidence type="ECO:0000256" key="1">
    <source>
        <dbReference type="SAM" id="MobiDB-lite"/>
    </source>
</evidence>
<dbReference type="PANTHER" id="PTHR31286:SF153">
    <property type="entry name" value="DUF4283 DOMAIN PROTEIN"/>
    <property type="match status" value="1"/>
</dbReference>
<dbReference type="Pfam" id="PF14111">
    <property type="entry name" value="DUF4283"/>
    <property type="match status" value="1"/>
</dbReference>
<keyword evidence="5" id="KW-1185">Reference proteome</keyword>
<accession>A0AAV0F5L8</accession>
<gene>
    <name evidence="4" type="ORF">CEPIT_LOCUS30818</name>
</gene>
<dbReference type="SUPFAM" id="SSF57756">
    <property type="entry name" value="Retrovirus zinc finger-like domains"/>
    <property type="match status" value="1"/>
</dbReference>
<name>A0AAV0F5L8_9ASTE</name>
<dbReference type="InterPro" id="IPR025836">
    <property type="entry name" value="Zn_knuckle_CX2CX4HX4C"/>
</dbReference>
<dbReference type="GO" id="GO:0008270">
    <property type="term" value="F:zinc ion binding"/>
    <property type="evidence" value="ECO:0007669"/>
    <property type="project" value="InterPro"/>
</dbReference>